<dbReference type="AlphaFoldDB" id="A0AAV8XR07"/>
<feature type="region of interest" description="Disordered" evidence="1">
    <location>
        <begin position="316"/>
        <end position="351"/>
    </location>
</feature>
<feature type="compositionally biased region" description="Basic and acidic residues" evidence="1">
    <location>
        <begin position="148"/>
        <end position="162"/>
    </location>
</feature>
<reference evidence="3" key="1">
    <citation type="journal article" date="2023" name="Insect Mol. Biol.">
        <title>Genome sequencing provides insights into the evolution of gene families encoding plant cell wall-degrading enzymes in longhorned beetles.</title>
        <authorList>
            <person name="Shin N.R."/>
            <person name="Okamura Y."/>
            <person name="Kirsch R."/>
            <person name="Pauchet Y."/>
        </authorList>
    </citation>
    <scope>NUCLEOTIDE SEQUENCE</scope>
    <source>
        <strain evidence="3">AMC_N1</strain>
    </source>
</reference>
<evidence type="ECO:0000256" key="1">
    <source>
        <dbReference type="SAM" id="MobiDB-lite"/>
    </source>
</evidence>
<name>A0AAV8XR07_9CUCU</name>
<feature type="domain" description="Ubinuclein middle" evidence="2">
    <location>
        <begin position="5"/>
        <end position="58"/>
    </location>
</feature>
<proteinExistence type="predicted"/>
<evidence type="ECO:0000313" key="4">
    <source>
        <dbReference type="Proteomes" id="UP001162162"/>
    </source>
</evidence>
<dbReference type="Pfam" id="PF14075">
    <property type="entry name" value="UBN_AB"/>
    <property type="match status" value="1"/>
</dbReference>
<feature type="compositionally biased region" description="Basic and acidic residues" evidence="1">
    <location>
        <begin position="171"/>
        <end position="182"/>
    </location>
</feature>
<dbReference type="Proteomes" id="UP001162162">
    <property type="component" value="Unassembled WGS sequence"/>
</dbReference>
<evidence type="ECO:0000259" key="2">
    <source>
        <dbReference type="Pfam" id="PF14075"/>
    </source>
</evidence>
<keyword evidence="4" id="KW-1185">Reference proteome</keyword>
<sequence>MIFHYRKLIKDILSTKKRCLLLEGKQKDNLEDQITEYIKMQMLPLWPDGWMHLNSLKKVYNNMTETSKSSDNNNSTTNSTKSHSSITITPILNSKGMATSKSDVQNDITLTKITPSEARSNSANSLSGSTKTNSSLAPSKPTSQPCTREGEKPKMERNHDFKIYPVVQSNSHKDEEKPKHKEPDYKKIKHNIVQSGNVINETEKHRYEKDPEYKKNIAISNVIQTGNGGEKLNYEKDHDYKMSVPVDSTTHNRDNELLKSVVDNGVIVINTHKEELSAKIKEEKKEPSAVIQIPKAAHCQVIDLTDVSNLSRKCQPEDRPFDLSKEASGTDLTKPSGSRESYPDLQKVSSKHHELTVTPNFLFTSTPKVPLKSDGDDIQMVMENLKALQKLSSPIKTENSTGSPVSVIAYNKSFSPKSNSSQSSTGQKTEYSGKNDFAGSFQDEFQKQFINSLQQLATSSSSSKSSYNRCS</sequence>
<gene>
    <name evidence="3" type="ORF">NQ318_004592</name>
</gene>
<feature type="compositionally biased region" description="Polar residues" evidence="1">
    <location>
        <begin position="90"/>
        <end position="146"/>
    </location>
</feature>
<dbReference type="InterPro" id="IPR026947">
    <property type="entry name" value="UBN_middle_dom"/>
</dbReference>
<feature type="region of interest" description="Disordered" evidence="1">
    <location>
        <begin position="64"/>
        <end position="182"/>
    </location>
</feature>
<protein>
    <recommendedName>
        <fullName evidence="2">Ubinuclein middle domain-containing protein</fullName>
    </recommendedName>
</protein>
<accession>A0AAV8XR07</accession>
<feature type="compositionally biased region" description="Basic and acidic residues" evidence="1">
    <location>
        <begin position="316"/>
        <end position="325"/>
    </location>
</feature>
<feature type="compositionally biased region" description="Low complexity" evidence="1">
    <location>
        <begin position="413"/>
        <end position="424"/>
    </location>
</feature>
<feature type="compositionally biased region" description="Low complexity" evidence="1">
    <location>
        <begin position="66"/>
        <end position="89"/>
    </location>
</feature>
<evidence type="ECO:0000313" key="3">
    <source>
        <dbReference type="EMBL" id="KAJ8940893.1"/>
    </source>
</evidence>
<dbReference type="EMBL" id="JAPWTK010000403">
    <property type="protein sequence ID" value="KAJ8940893.1"/>
    <property type="molecule type" value="Genomic_DNA"/>
</dbReference>
<feature type="compositionally biased region" description="Polar residues" evidence="1">
    <location>
        <begin position="330"/>
        <end position="339"/>
    </location>
</feature>
<organism evidence="3 4">
    <name type="scientific">Aromia moschata</name>
    <dbReference type="NCBI Taxonomy" id="1265417"/>
    <lineage>
        <taxon>Eukaryota</taxon>
        <taxon>Metazoa</taxon>
        <taxon>Ecdysozoa</taxon>
        <taxon>Arthropoda</taxon>
        <taxon>Hexapoda</taxon>
        <taxon>Insecta</taxon>
        <taxon>Pterygota</taxon>
        <taxon>Neoptera</taxon>
        <taxon>Endopterygota</taxon>
        <taxon>Coleoptera</taxon>
        <taxon>Polyphaga</taxon>
        <taxon>Cucujiformia</taxon>
        <taxon>Chrysomeloidea</taxon>
        <taxon>Cerambycidae</taxon>
        <taxon>Cerambycinae</taxon>
        <taxon>Callichromatini</taxon>
        <taxon>Aromia</taxon>
    </lineage>
</organism>
<comment type="caution">
    <text evidence="3">The sequence shown here is derived from an EMBL/GenBank/DDBJ whole genome shotgun (WGS) entry which is preliminary data.</text>
</comment>
<feature type="region of interest" description="Disordered" evidence="1">
    <location>
        <begin position="413"/>
        <end position="437"/>
    </location>
</feature>